<sequence length="74" mass="8322">PLGGRFISGLWLATEFALTWVHHRPHRASCHLQVALASPPSRPSTTFSRAQPPPIATCQRSHRRRRLDASCRLV</sequence>
<evidence type="ECO:0000313" key="2">
    <source>
        <dbReference type="Proteomes" id="UP001207468"/>
    </source>
</evidence>
<evidence type="ECO:0000313" key="1">
    <source>
        <dbReference type="EMBL" id="KAI9443721.1"/>
    </source>
</evidence>
<organism evidence="1 2">
    <name type="scientific">Russula earlei</name>
    <dbReference type="NCBI Taxonomy" id="71964"/>
    <lineage>
        <taxon>Eukaryota</taxon>
        <taxon>Fungi</taxon>
        <taxon>Dikarya</taxon>
        <taxon>Basidiomycota</taxon>
        <taxon>Agaricomycotina</taxon>
        <taxon>Agaricomycetes</taxon>
        <taxon>Russulales</taxon>
        <taxon>Russulaceae</taxon>
        <taxon>Russula</taxon>
    </lineage>
</organism>
<gene>
    <name evidence="1" type="ORF">F5148DRAFT_1256053</name>
</gene>
<keyword evidence="2" id="KW-1185">Reference proteome</keyword>
<dbReference type="EMBL" id="JAGFNK010000689">
    <property type="protein sequence ID" value="KAI9443721.1"/>
    <property type="molecule type" value="Genomic_DNA"/>
</dbReference>
<protein>
    <submittedName>
        <fullName evidence="1">Uncharacterized protein</fullName>
    </submittedName>
</protein>
<feature type="non-terminal residue" evidence="1">
    <location>
        <position position="1"/>
    </location>
</feature>
<name>A0ACC0TU88_9AGAM</name>
<accession>A0ACC0TU88</accession>
<reference evidence="1" key="1">
    <citation type="submission" date="2021-03" db="EMBL/GenBank/DDBJ databases">
        <title>Evolutionary priming and transition to the ectomycorrhizal habit in an iconic lineage of mushroom-forming fungi: is preadaptation a requirement?</title>
        <authorList>
            <consortium name="DOE Joint Genome Institute"/>
            <person name="Looney B.P."/>
            <person name="Miyauchi S."/>
            <person name="Morin E."/>
            <person name="Drula E."/>
            <person name="Courty P.E."/>
            <person name="Chicoki N."/>
            <person name="Fauchery L."/>
            <person name="Kohler A."/>
            <person name="Kuo A."/>
            <person name="LaButti K."/>
            <person name="Pangilinan J."/>
            <person name="Lipzen A."/>
            <person name="Riley R."/>
            <person name="Andreopoulos W."/>
            <person name="He G."/>
            <person name="Johnson J."/>
            <person name="Barry K.W."/>
            <person name="Grigoriev I.V."/>
            <person name="Nagy L."/>
            <person name="Hibbett D."/>
            <person name="Henrissat B."/>
            <person name="Matheny P.B."/>
            <person name="Labbe J."/>
            <person name="Martin A.F."/>
        </authorList>
    </citation>
    <scope>NUCLEOTIDE SEQUENCE</scope>
    <source>
        <strain evidence="1">BPL698</strain>
    </source>
</reference>
<proteinExistence type="predicted"/>
<dbReference type="Proteomes" id="UP001207468">
    <property type="component" value="Unassembled WGS sequence"/>
</dbReference>
<comment type="caution">
    <text evidence="1">The sequence shown here is derived from an EMBL/GenBank/DDBJ whole genome shotgun (WGS) entry which is preliminary data.</text>
</comment>